<dbReference type="Proteomes" id="UP000664209">
    <property type="component" value="Unassembled WGS sequence"/>
</dbReference>
<dbReference type="PANTHER" id="PTHR30055">
    <property type="entry name" value="HTH-TYPE TRANSCRIPTIONAL REGULATOR RUTR"/>
    <property type="match status" value="1"/>
</dbReference>
<protein>
    <submittedName>
        <fullName evidence="7">TetR/AcrR family transcriptional regulator</fullName>
    </submittedName>
</protein>
<dbReference type="Pfam" id="PF17754">
    <property type="entry name" value="TetR_C_14"/>
    <property type="match status" value="1"/>
</dbReference>
<dbReference type="Gene3D" id="1.10.357.10">
    <property type="entry name" value="Tetracycline Repressor, domain 2"/>
    <property type="match status" value="1"/>
</dbReference>
<dbReference type="SUPFAM" id="SSF46689">
    <property type="entry name" value="Homeodomain-like"/>
    <property type="match status" value="1"/>
</dbReference>
<keyword evidence="1" id="KW-0805">Transcription regulation</keyword>
<feature type="DNA-binding region" description="H-T-H motif" evidence="4">
    <location>
        <begin position="48"/>
        <end position="67"/>
    </location>
</feature>
<keyword evidence="8" id="KW-1185">Reference proteome</keyword>
<dbReference type="InterPro" id="IPR009057">
    <property type="entry name" value="Homeodomain-like_sf"/>
</dbReference>
<dbReference type="InterPro" id="IPR050109">
    <property type="entry name" value="HTH-type_TetR-like_transc_reg"/>
</dbReference>
<dbReference type="PROSITE" id="PS01081">
    <property type="entry name" value="HTH_TETR_1"/>
    <property type="match status" value="1"/>
</dbReference>
<dbReference type="AlphaFoldDB" id="A0A939LPK5"/>
<dbReference type="PRINTS" id="PR00455">
    <property type="entry name" value="HTHTETR"/>
</dbReference>
<dbReference type="Gene3D" id="1.10.10.60">
    <property type="entry name" value="Homeodomain-like"/>
    <property type="match status" value="1"/>
</dbReference>
<evidence type="ECO:0000256" key="2">
    <source>
        <dbReference type="ARBA" id="ARBA00023125"/>
    </source>
</evidence>
<reference evidence="7" key="1">
    <citation type="submission" date="2021-03" db="EMBL/GenBank/DDBJ databases">
        <title>Actinotalea soli sp. nov., isolated from soil.</title>
        <authorList>
            <person name="Ping W."/>
            <person name="Zhang J."/>
        </authorList>
    </citation>
    <scope>NUCLEOTIDE SEQUENCE</scope>
    <source>
        <strain evidence="7">BY-33</strain>
    </source>
</reference>
<dbReference type="RefSeq" id="WP_208055263.1">
    <property type="nucleotide sequence ID" value="NZ_JAGEMK010000003.1"/>
</dbReference>
<accession>A0A939LPK5</accession>
<keyword evidence="2 4" id="KW-0238">DNA-binding</keyword>
<feature type="domain" description="HTH tetR-type" evidence="6">
    <location>
        <begin position="25"/>
        <end position="85"/>
    </location>
</feature>
<sequence>MKDDPRAPESEERDPAPGLRERKKQARREALIDAAQRLVQEHGLDGVTVDAICAEAGVSTRTFFNYFDSKDGAVLGHGPWALDADVAQAFATGGPTGRLSSDLGHLVTGLVGRQGIGRRRVALAMEIARSEPRLLGRQVMQMEQHHQQVAAVVGERLGTDPGSPRAEMLTLVVLTLTRAAYVRWDADGGHGEVRDAVPQVLAELRDLIRDD</sequence>
<feature type="compositionally biased region" description="Basic and acidic residues" evidence="5">
    <location>
        <begin position="1"/>
        <end position="15"/>
    </location>
</feature>
<name>A0A939LPK5_9CELL</name>
<evidence type="ECO:0000256" key="4">
    <source>
        <dbReference type="PROSITE-ProRule" id="PRU00335"/>
    </source>
</evidence>
<dbReference type="InterPro" id="IPR041347">
    <property type="entry name" value="MftR_C"/>
</dbReference>
<evidence type="ECO:0000256" key="5">
    <source>
        <dbReference type="SAM" id="MobiDB-lite"/>
    </source>
</evidence>
<evidence type="ECO:0000259" key="6">
    <source>
        <dbReference type="PROSITE" id="PS50977"/>
    </source>
</evidence>
<dbReference type="InterPro" id="IPR023772">
    <property type="entry name" value="DNA-bd_HTH_TetR-type_CS"/>
</dbReference>
<dbReference type="InterPro" id="IPR001647">
    <property type="entry name" value="HTH_TetR"/>
</dbReference>
<dbReference type="Pfam" id="PF00440">
    <property type="entry name" value="TetR_N"/>
    <property type="match status" value="1"/>
</dbReference>
<gene>
    <name evidence="7" type="ORF">J4G33_07120</name>
</gene>
<dbReference type="EMBL" id="JAGEMK010000003">
    <property type="protein sequence ID" value="MBO1751574.1"/>
    <property type="molecule type" value="Genomic_DNA"/>
</dbReference>
<dbReference type="PROSITE" id="PS50977">
    <property type="entry name" value="HTH_TETR_2"/>
    <property type="match status" value="1"/>
</dbReference>
<dbReference type="PANTHER" id="PTHR30055:SF238">
    <property type="entry name" value="MYCOFACTOCIN BIOSYNTHESIS TRANSCRIPTIONAL REGULATOR MFTR-RELATED"/>
    <property type="match status" value="1"/>
</dbReference>
<dbReference type="GO" id="GO:0003700">
    <property type="term" value="F:DNA-binding transcription factor activity"/>
    <property type="evidence" value="ECO:0007669"/>
    <property type="project" value="TreeGrafter"/>
</dbReference>
<proteinExistence type="predicted"/>
<organism evidence="7 8">
    <name type="scientific">Actinotalea soli</name>
    <dbReference type="NCBI Taxonomy" id="2819234"/>
    <lineage>
        <taxon>Bacteria</taxon>
        <taxon>Bacillati</taxon>
        <taxon>Actinomycetota</taxon>
        <taxon>Actinomycetes</taxon>
        <taxon>Micrococcales</taxon>
        <taxon>Cellulomonadaceae</taxon>
        <taxon>Actinotalea</taxon>
    </lineage>
</organism>
<evidence type="ECO:0000256" key="1">
    <source>
        <dbReference type="ARBA" id="ARBA00023015"/>
    </source>
</evidence>
<feature type="region of interest" description="Disordered" evidence="5">
    <location>
        <begin position="1"/>
        <end position="24"/>
    </location>
</feature>
<keyword evidence="3" id="KW-0804">Transcription</keyword>
<evidence type="ECO:0000256" key="3">
    <source>
        <dbReference type="ARBA" id="ARBA00023163"/>
    </source>
</evidence>
<evidence type="ECO:0000313" key="7">
    <source>
        <dbReference type="EMBL" id="MBO1751574.1"/>
    </source>
</evidence>
<comment type="caution">
    <text evidence="7">The sequence shown here is derived from an EMBL/GenBank/DDBJ whole genome shotgun (WGS) entry which is preliminary data.</text>
</comment>
<evidence type="ECO:0000313" key="8">
    <source>
        <dbReference type="Proteomes" id="UP000664209"/>
    </source>
</evidence>
<dbReference type="GO" id="GO:0000976">
    <property type="term" value="F:transcription cis-regulatory region binding"/>
    <property type="evidence" value="ECO:0007669"/>
    <property type="project" value="TreeGrafter"/>
</dbReference>